<evidence type="ECO:0000313" key="1">
    <source>
        <dbReference type="EMBL" id="EJW89641.1"/>
    </source>
</evidence>
<sequence length="77" mass="8185">MYHPLTRKKQGFGSLLVGIGVCTIGRSQCERTSTIGLELGASNLGSQLLQSGHPVTCTCAPVCLFKRLPSCVHPLTD</sequence>
<comment type="caution">
    <text evidence="1">The sequence shown here is derived from an EMBL/GenBank/DDBJ whole genome shotgun (WGS) entry which is preliminary data.</text>
</comment>
<accession>J9F417</accession>
<organism evidence="1">
    <name type="scientific">gut metagenome</name>
    <dbReference type="NCBI Taxonomy" id="749906"/>
    <lineage>
        <taxon>unclassified sequences</taxon>
        <taxon>metagenomes</taxon>
        <taxon>organismal metagenomes</taxon>
    </lineage>
</organism>
<protein>
    <submittedName>
        <fullName evidence="1">Uncharacterized protein</fullName>
    </submittedName>
</protein>
<dbReference type="AlphaFoldDB" id="J9F417"/>
<name>J9F417_9ZZZZ</name>
<proteinExistence type="predicted"/>
<gene>
    <name evidence="1" type="ORF">EVA_22241</name>
</gene>
<dbReference type="EMBL" id="AMCI01009345">
    <property type="protein sequence ID" value="EJW89641.1"/>
    <property type="molecule type" value="Genomic_DNA"/>
</dbReference>
<reference evidence="1" key="1">
    <citation type="journal article" date="2012" name="PLoS ONE">
        <title>Gene sets for utilization of primary and secondary nutrition supplies in the distal gut of endangered iberian lynx.</title>
        <authorList>
            <person name="Alcaide M."/>
            <person name="Messina E."/>
            <person name="Richter M."/>
            <person name="Bargiela R."/>
            <person name="Peplies J."/>
            <person name="Huws S.A."/>
            <person name="Newbold C.J."/>
            <person name="Golyshin P.N."/>
            <person name="Simon M.A."/>
            <person name="Lopez G."/>
            <person name="Yakimov M.M."/>
            <person name="Ferrer M."/>
        </authorList>
    </citation>
    <scope>NUCLEOTIDE SEQUENCE</scope>
</reference>